<keyword evidence="4" id="KW-1185">Reference proteome</keyword>
<evidence type="ECO:0000256" key="2">
    <source>
        <dbReference type="SAM" id="SignalP"/>
    </source>
</evidence>
<evidence type="ECO:0000313" key="4">
    <source>
        <dbReference type="Proteomes" id="UP000799428"/>
    </source>
</evidence>
<accession>A0A6G1KB61</accession>
<gene>
    <name evidence="3" type="ORF">K504DRAFT_502418</name>
</gene>
<keyword evidence="1" id="KW-0472">Membrane</keyword>
<reference evidence="3" key="1">
    <citation type="journal article" date="2020" name="Stud. Mycol.">
        <title>101 Dothideomycetes genomes: a test case for predicting lifestyles and emergence of pathogens.</title>
        <authorList>
            <person name="Haridas S."/>
            <person name="Albert R."/>
            <person name="Binder M."/>
            <person name="Bloem J."/>
            <person name="Labutti K."/>
            <person name="Salamov A."/>
            <person name="Andreopoulos B."/>
            <person name="Baker S."/>
            <person name="Barry K."/>
            <person name="Bills G."/>
            <person name="Bluhm B."/>
            <person name="Cannon C."/>
            <person name="Castanera R."/>
            <person name="Culley D."/>
            <person name="Daum C."/>
            <person name="Ezra D."/>
            <person name="Gonzalez J."/>
            <person name="Henrissat B."/>
            <person name="Kuo A."/>
            <person name="Liang C."/>
            <person name="Lipzen A."/>
            <person name="Lutzoni F."/>
            <person name="Magnuson J."/>
            <person name="Mondo S."/>
            <person name="Nolan M."/>
            <person name="Ohm R."/>
            <person name="Pangilinan J."/>
            <person name="Park H.-J."/>
            <person name="Ramirez L."/>
            <person name="Alfaro M."/>
            <person name="Sun H."/>
            <person name="Tritt A."/>
            <person name="Yoshinaga Y."/>
            <person name="Zwiers L.-H."/>
            <person name="Turgeon B."/>
            <person name="Goodwin S."/>
            <person name="Spatafora J."/>
            <person name="Crous P."/>
            <person name="Grigoriev I."/>
        </authorList>
    </citation>
    <scope>NUCLEOTIDE SEQUENCE</scope>
    <source>
        <strain evidence="3">CBS 279.74</strain>
    </source>
</reference>
<keyword evidence="2" id="KW-0732">Signal</keyword>
<feature type="chain" id="PRO_5026020347" evidence="2">
    <location>
        <begin position="19"/>
        <end position="229"/>
    </location>
</feature>
<sequence length="229" mass="25292">MSVSPTLLFLFMLGLTTGSPISMSTSASTNAWAVPTTIPSTSIPVFSNLKCSCIQFSPLTSPVSCSIPSFQDMDWATARALSHSRHVDIHFASQATAYQALDVAPLLPISLLHSMCSELPLPLPLPLDYLSSREEDTEKIVCCGVGEEVNEKWLQMTERAYKYKNLDWFVLQVAVWVVLLIVAYEVLEAVWTRIVEKKRLPGAVPIHLAGDEKLPMPASDDADVDVERR</sequence>
<protein>
    <submittedName>
        <fullName evidence="3">Uncharacterized protein</fullName>
    </submittedName>
</protein>
<dbReference type="EMBL" id="MU005770">
    <property type="protein sequence ID" value="KAF2709702.1"/>
    <property type="molecule type" value="Genomic_DNA"/>
</dbReference>
<evidence type="ECO:0000313" key="3">
    <source>
        <dbReference type="EMBL" id="KAF2709702.1"/>
    </source>
</evidence>
<keyword evidence="1" id="KW-0812">Transmembrane</keyword>
<evidence type="ECO:0000256" key="1">
    <source>
        <dbReference type="SAM" id="Phobius"/>
    </source>
</evidence>
<name>A0A6G1KB61_9PLEO</name>
<feature type="transmembrane region" description="Helical" evidence="1">
    <location>
        <begin position="168"/>
        <end position="191"/>
    </location>
</feature>
<dbReference type="AlphaFoldDB" id="A0A6G1KB61"/>
<proteinExistence type="predicted"/>
<dbReference type="OrthoDB" id="3768069at2759"/>
<dbReference type="Proteomes" id="UP000799428">
    <property type="component" value="Unassembled WGS sequence"/>
</dbReference>
<organism evidence="3 4">
    <name type="scientific">Pleomassaria siparia CBS 279.74</name>
    <dbReference type="NCBI Taxonomy" id="1314801"/>
    <lineage>
        <taxon>Eukaryota</taxon>
        <taxon>Fungi</taxon>
        <taxon>Dikarya</taxon>
        <taxon>Ascomycota</taxon>
        <taxon>Pezizomycotina</taxon>
        <taxon>Dothideomycetes</taxon>
        <taxon>Pleosporomycetidae</taxon>
        <taxon>Pleosporales</taxon>
        <taxon>Pleomassariaceae</taxon>
        <taxon>Pleomassaria</taxon>
    </lineage>
</organism>
<keyword evidence="1" id="KW-1133">Transmembrane helix</keyword>
<feature type="signal peptide" evidence="2">
    <location>
        <begin position="1"/>
        <end position="18"/>
    </location>
</feature>